<dbReference type="GO" id="GO:0005634">
    <property type="term" value="C:nucleus"/>
    <property type="evidence" value="ECO:0007669"/>
    <property type="project" value="UniProtKB-ARBA"/>
</dbReference>
<feature type="zinc finger region" description="C3H1-type" evidence="6">
    <location>
        <begin position="790"/>
        <end position="817"/>
    </location>
</feature>
<proteinExistence type="predicted"/>
<dbReference type="AlphaFoldDB" id="A0AAN8PH32"/>
<feature type="region of interest" description="Disordered" evidence="7">
    <location>
        <begin position="584"/>
        <end position="605"/>
    </location>
</feature>
<dbReference type="GO" id="GO:0008270">
    <property type="term" value="F:zinc ion binding"/>
    <property type="evidence" value="ECO:0007669"/>
    <property type="project" value="UniProtKB-KW"/>
</dbReference>
<dbReference type="PANTHER" id="PTHR46156:SF1">
    <property type="entry name" value="ZINC FINGER CCCH DOMAIN-CONTAINING PROTEIN 3"/>
    <property type="match status" value="1"/>
</dbReference>
<evidence type="ECO:0000256" key="1">
    <source>
        <dbReference type="ARBA" id="ARBA00022723"/>
    </source>
</evidence>
<dbReference type="InterPro" id="IPR000571">
    <property type="entry name" value="Znf_CCCH"/>
</dbReference>
<dbReference type="PROSITE" id="PS50103">
    <property type="entry name" value="ZF_C3H1"/>
    <property type="match status" value="3"/>
</dbReference>
<evidence type="ECO:0000313" key="9">
    <source>
        <dbReference type="EMBL" id="KAK6178527.1"/>
    </source>
</evidence>
<dbReference type="Proteomes" id="UP001347796">
    <property type="component" value="Unassembled WGS sequence"/>
</dbReference>
<evidence type="ECO:0000256" key="3">
    <source>
        <dbReference type="ARBA" id="ARBA00022771"/>
    </source>
</evidence>
<feature type="zinc finger region" description="C3H1-type" evidence="6">
    <location>
        <begin position="709"/>
        <end position="737"/>
    </location>
</feature>
<evidence type="ECO:0000256" key="6">
    <source>
        <dbReference type="PROSITE-ProRule" id="PRU00723"/>
    </source>
</evidence>
<dbReference type="EMBL" id="JAZGQO010000009">
    <property type="protein sequence ID" value="KAK6178527.1"/>
    <property type="molecule type" value="Genomic_DNA"/>
</dbReference>
<organism evidence="9 10">
    <name type="scientific">Patella caerulea</name>
    <name type="common">Rayed Mediterranean limpet</name>
    <dbReference type="NCBI Taxonomy" id="87958"/>
    <lineage>
        <taxon>Eukaryota</taxon>
        <taxon>Metazoa</taxon>
        <taxon>Spiralia</taxon>
        <taxon>Lophotrochozoa</taxon>
        <taxon>Mollusca</taxon>
        <taxon>Gastropoda</taxon>
        <taxon>Patellogastropoda</taxon>
        <taxon>Patelloidea</taxon>
        <taxon>Patellidae</taxon>
        <taxon>Patella</taxon>
    </lineage>
</organism>
<dbReference type="FunFam" id="4.10.1000.10:FF:000008">
    <property type="entry name" value="zinc finger CCCH domain-containing protein 3"/>
    <property type="match status" value="1"/>
</dbReference>
<comment type="caution">
    <text evidence="9">The sequence shown here is derived from an EMBL/GenBank/DDBJ whole genome shotgun (WGS) entry which is preliminary data.</text>
</comment>
<dbReference type="SMART" id="SM00356">
    <property type="entry name" value="ZnF_C3H1"/>
    <property type="match status" value="5"/>
</dbReference>
<name>A0AAN8PH32_PATCE</name>
<keyword evidence="4 6" id="KW-0862">Zinc</keyword>
<keyword evidence="1 6" id="KW-0479">Metal-binding</keyword>
<keyword evidence="10" id="KW-1185">Reference proteome</keyword>
<keyword evidence="3 6" id="KW-0863">Zinc-finger</keyword>
<evidence type="ECO:0000256" key="7">
    <source>
        <dbReference type="SAM" id="MobiDB-lite"/>
    </source>
</evidence>
<evidence type="ECO:0000256" key="5">
    <source>
        <dbReference type="ARBA" id="ARBA00071600"/>
    </source>
</evidence>
<dbReference type="PANTHER" id="PTHR46156">
    <property type="entry name" value="CCCH ZINGC FINGER"/>
    <property type="match status" value="1"/>
</dbReference>
<feature type="domain" description="C3H1-type" evidence="8">
    <location>
        <begin position="709"/>
        <end position="737"/>
    </location>
</feature>
<feature type="compositionally biased region" description="Polar residues" evidence="7">
    <location>
        <begin position="275"/>
        <end position="297"/>
    </location>
</feature>
<gene>
    <name evidence="9" type="ORF">SNE40_013302</name>
</gene>
<keyword evidence="2" id="KW-0677">Repeat</keyword>
<evidence type="ECO:0000313" key="10">
    <source>
        <dbReference type="Proteomes" id="UP001347796"/>
    </source>
</evidence>
<accession>A0AAN8PH32</accession>
<feature type="domain" description="C3H1-type" evidence="8">
    <location>
        <begin position="763"/>
        <end position="789"/>
    </location>
</feature>
<evidence type="ECO:0000259" key="8">
    <source>
        <dbReference type="PROSITE" id="PS50103"/>
    </source>
</evidence>
<protein>
    <recommendedName>
        <fullName evidence="5">Zinc finger CCCH domain-containing protein 3</fullName>
    </recommendedName>
</protein>
<feature type="zinc finger region" description="C3H1-type" evidence="6">
    <location>
        <begin position="763"/>
        <end position="789"/>
    </location>
</feature>
<feature type="domain" description="C3H1-type" evidence="8">
    <location>
        <begin position="790"/>
        <end position="817"/>
    </location>
</feature>
<reference evidence="9 10" key="1">
    <citation type="submission" date="2024-01" db="EMBL/GenBank/DDBJ databases">
        <title>The genome of the rayed Mediterranean limpet Patella caerulea (Linnaeus, 1758).</title>
        <authorList>
            <person name="Anh-Thu Weber A."/>
            <person name="Halstead-Nussloch G."/>
        </authorList>
    </citation>
    <scope>NUCLEOTIDE SEQUENCE [LARGE SCALE GENOMIC DNA]</scope>
    <source>
        <strain evidence="9">AATW-2023a</strain>
        <tissue evidence="9">Whole specimen</tissue>
    </source>
</reference>
<dbReference type="Gene3D" id="4.10.1000.10">
    <property type="entry name" value="Zinc finger, CCCH-type"/>
    <property type="match status" value="2"/>
</dbReference>
<evidence type="ECO:0000256" key="2">
    <source>
        <dbReference type="ARBA" id="ARBA00022737"/>
    </source>
</evidence>
<sequence>MADESEAHELRREIAYLSGLINSAKNQLSNSFHNGQIRRPADQFCSTWNQPYNYHNHYKYNNNYSITRFQKPVPFPKSTKFVANISNQTQSGKQSNDSRSVIFKNSPDITPLSIAQKNTHTVRTSTTDTLHNLKTFKSEPLPVRKNHSCSQPLNPPFRQKSASCVFIKDSEDKPESNQVCEHIKMHVNPKFLKRKITENVNVCKSVSISSSKSNSFSIQHQNSSVSANPKTVTNISQVQLNTMDMVNVNSTSVSNLVMITGCTKSSPESSEPDQLHQSNGSSTFMSSGNTTKTLKNSATEMQIKDLRESLGYEIPDEPPPETMDTFYRKRNNESYCKKQLNKNVFDPYYHRKYVLPLSQYKLDKKIKSIVYPHVGLNCKINLTELNRSKYVLNRSNTIPSSHIYTTKSKFTNNNQYSYSASKKYLGISKTQHVAKTIISKYKIRKVPDTKTRLSTVKQTRSRFINDTKSWRRNGSYTYTSSATKFYTAQSNNWENRYRTRRQTLKINPHRNVYSWNKYSSYSFSGRQRGSQYKIDQHHIQRKLHSLNKPFPYKKTSLKFDRRNGKAGCRLVFINGFLYRSTNKSMTKTGSKKVDNRRKSASPKLPNKKSVVIKNLSGKQMKTVKVRGVTFHMAADGHSLHRIRTGKDERTSSKKPLNEVKVTRVDIGGVTYIQTKPGTLVRMTTTRTRAVASRVINKSISTVTNKLRKKVNKQYCIFYNRFGKCNREEKCPHIHDPEKIAVCTRFLRGTCNITDCLFSHKAAKEKMPVCSYFLKSRCMKDDCPYLHVKVNQDAAICLAFINGYCPRGKECKKLHSRLCPEYTNTGICSNREKCRLQHKKYQLQHKKNRRKSKEIKEINERYFSQPTMSSVKEDKVDINKNHVKQSTALPEFISLAEYGTPQLDYKPPHIPSRKSLFDGQLRIKPRILN</sequence>
<evidence type="ECO:0000256" key="4">
    <source>
        <dbReference type="ARBA" id="ARBA00022833"/>
    </source>
</evidence>
<feature type="region of interest" description="Disordered" evidence="7">
    <location>
        <begin position="263"/>
        <end position="297"/>
    </location>
</feature>